<dbReference type="AlphaFoldDB" id="A0A318ETF0"/>
<keyword evidence="1" id="KW-1133">Transmembrane helix</keyword>
<evidence type="ECO:0000313" key="2">
    <source>
        <dbReference type="EMBL" id="PXV96189.1"/>
    </source>
</evidence>
<dbReference type="Proteomes" id="UP000247523">
    <property type="component" value="Unassembled WGS sequence"/>
</dbReference>
<evidence type="ECO:0000256" key="1">
    <source>
        <dbReference type="SAM" id="Phobius"/>
    </source>
</evidence>
<feature type="transmembrane region" description="Helical" evidence="1">
    <location>
        <begin position="34"/>
        <end position="57"/>
    </location>
</feature>
<reference evidence="2 3" key="1">
    <citation type="submission" date="2018-05" db="EMBL/GenBank/DDBJ databases">
        <title>Genomic Encyclopedia of Type Strains, Phase IV (KMG-IV): sequencing the most valuable type-strain genomes for metagenomic binning, comparative biology and taxonomic classification.</title>
        <authorList>
            <person name="Goeker M."/>
        </authorList>
    </citation>
    <scope>NUCLEOTIDE SEQUENCE [LARGE SCALE GENOMIC DNA]</scope>
    <source>
        <strain evidence="2 3">DSM 28816</strain>
    </source>
</reference>
<accession>A0A318ETF0</accession>
<protein>
    <submittedName>
        <fullName evidence="2">Uncharacterized protein</fullName>
    </submittedName>
</protein>
<comment type="caution">
    <text evidence="2">The sequence shown here is derived from an EMBL/GenBank/DDBJ whole genome shotgun (WGS) entry which is preliminary data.</text>
</comment>
<gene>
    <name evidence="2" type="ORF">C8E03_101824</name>
</gene>
<sequence length="297" mass="35352">MNSTLIFIGIYALLCILYFVYLKKAVKETNNIIFHMITVICIPIFGFVLVSLMDYFIQVMRADETDYSYYIGEKKYEDLHYLKPLNKQKEIDKVSIEEALNLNSNTYKRQMVMDTLSSDNVLDYIDVLKKALGNTDSETVHYATAVIMETQRKLVDSLLKLRRAYQQDMDNRYAITNYEEALSNTIFCGVFDENNLAKYYEWYKELTDKLLKEEWALERFFDNRIKLDFILGDFRHAKETCEQFKKQNPYSELMVNRYIEYCINTQDKKLLNQFMEELKGLPVKLTQETLQYIHLFN</sequence>
<organism evidence="2 3">
    <name type="scientific">Lachnotalea glycerini</name>
    <dbReference type="NCBI Taxonomy" id="1763509"/>
    <lineage>
        <taxon>Bacteria</taxon>
        <taxon>Bacillati</taxon>
        <taxon>Bacillota</taxon>
        <taxon>Clostridia</taxon>
        <taxon>Lachnospirales</taxon>
        <taxon>Lachnospiraceae</taxon>
        <taxon>Lachnotalea</taxon>
    </lineage>
</organism>
<name>A0A318ETF0_9FIRM</name>
<dbReference type="SUPFAM" id="SSF81901">
    <property type="entry name" value="HCP-like"/>
    <property type="match status" value="1"/>
</dbReference>
<feature type="transmembrane region" description="Helical" evidence="1">
    <location>
        <begin position="6"/>
        <end position="22"/>
    </location>
</feature>
<evidence type="ECO:0000313" key="3">
    <source>
        <dbReference type="Proteomes" id="UP000247523"/>
    </source>
</evidence>
<keyword evidence="1" id="KW-0472">Membrane</keyword>
<dbReference type="EMBL" id="QICS01000001">
    <property type="protein sequence ID" value="PXV96189.1"/>
    <property type="molecule type" value="Genomic_DNA"/>
</dbReference>
<proteinExistence type="predicted"/>
<dbReference type="RefSeq" id="WP_110290342.1">
    <property type="nucleotide sequence ID" value="NZ_QICS01000001.1"/>
</dbReference>
<keyword evidence="1" id="KW-0812">Transmembrane</keyword>